<accession>A0A1Q4H7U8</accession>
<feature type="transmembrane region" description="Helical" evidence="1">
    <location>
        <begin position="28"/>
        <end position="53"/>
    </location>
</feature>
<comment type="caution">
    <text evidence="2">The sequence shown here is derived from an EMBL/GenBank/DDBJ whole genome shotgun (WGS) entry which is preliminary data.</text>
</comment>
<protein>
    <submittedName>
        <fullName evidence="2">Uncharacterized protein</fullName>
    </submittedName>
</protein>
<gene>
    <name evidence="2" type="ORF">BV510_19300</name>
    <name evidence="3" type="ORF">CRI78_24930</name>
</gene>
<evidence type="ECO:0000313" key="5">
    <source>
        <dbReference type="Proteomes" id="UP000220340"/>
    </source>
</evidence>
<evidence type="ECO:0000256" key="1">
    <source>
        <dbReference type="SAM" id="Phobius"/>
    </source>
</evidence>
<reference evidence="2 4" key="1">
    <citation type="submission" date="2016-09" db="EMBL/GenBank/DDBJ databases">
        <title>genome sequences of unsequenced Mycobacteria.</title>
        <authorList>
            <person name="Greninger A.L."/>
            <person name="Jerome K.R."/>
            <person name="Mcnair B."/>
            <person name="Wallis C."/>
            <person name="Fang F."/>
        </authorList>
    </citation>
    <scope>NUCLEOTIDE SEQUENCE [LARGE SCALE GENOMIC DNA]</scope>
    <source>
        <strain evidence="2 4">BM1</strain>
    </source>
</reference>
<keyword evidence="1" id="KW-0472">Membrane</keyword>
<proteinExistence type="predicted"/>
<dbReference type="Proteomes" id="UP000220340">
    <property type="component" value="Unassembled WGS sequence"/>
</dbReference>
<organism evidence="2 4">
    <name type="scientific">Mycolicibacterium diernhoferi</name>
    <dbReference type="NCBI Taxonomy" id="1801"/>
    <lineage>
        <taxon>Bacteria</taxon>
        <taxon>Bacillati</taxon>
        <taxon>Actinomycetota</taxon>
        <taxon>Actinomycetes</taxon>
        <taxon>Mycobacteriales</taxon>
        <taxon>Mycobacteriaceae</taxon>
        <taxon>Mycolicibacterium</taxon>
    </lineage>
</organism>
<sequence>MVLMLVVRIIDVVVRAVRLMAGGSPAGIALLVLVVALFAAGTFAVVLGGAWLLATMQNDHGWMDAVLPCALGGSCRP</sequence>
<reference evidence="3 5" key="2">
    <citation type="submission" date="2017-10" db="EMBL/GenBank/DDBJ databases">
        <title>The new phylogeny of genus Mycobacterium.</title>
        <authorList>
            <person name="Tortoli E."/>
            <person name="Trovato A."/>
            <person name="Cirillo D.M."/>
        </authorList>
    </citation>
    <scope>NUCLEOTIDE SEQUENCE [LARGE SCALE GENOMIC DNA]</scope>
    <source>
        <strain evidence="3 5">IP141170001</strain>
    </source>
</reference>
<dbReference type="Proteomes" id="UP000191039">
    <property type="component" value="Unassembled WGS sequence"/>
</dbReference>
<dbReference type="AlphaFoldDB" id="A0A1Q4H7U8"/>
<name>A0A1Q4H7U8_9MYCO</name>
<dbReference type="OrthoDB" id="9963579at2"/>
<keyword evidence="1" id="KW-1133">Transmembrane helix</keyword>
<dbReference type="EMBL" id="MIJD01000223">
    <property type="protein sequence ID" value="OPE51574.1"/>
    <property type="molecule type" value="Genomic_DNA"/>
</dbReference>
<keyword evidence="1" id="KW-0812">Transmembrane</keyword>
<evidence type="ECO:0000313" key="3">
    <source>
        <dbReference type="EMBL" id="PEG51776.1"/>
    </source>
</evidence>
<dbReference type="RefSeq" id="WP_073858609.1">
    <property type="nucleotide sequence ID" value="NZ_BAAATC010000002.1"/>
</dbReference>
<evidence type="ECO:0000313" key="2">
    <source>
        <dbReference type="EMBL" id="OPE51574.1"/>
    </source>
</evidence>
<evidence type="ECO:0000313" key="4">
    <source>
        <dbReference type="Proteomes" id="UP000191039"/>
    </source>
</evidence>
<dbReference type="EMBL" id="PDCR01000043">
    <property type="protein sequence ID" value="PEG51776.1"/>
    <property type="molecule type" value="Genomic_DNA"/>
</dbReference>
<keyword evidence="5" id="KW-1185">Reference proteome</keyword>